<protein>
    <submittedName>
        <fullName evidence="6">Uncharacterized protein</fullName>
    </submittedName>
</protein>
<dbReference type="PROSITE" id="PS50005">
    <property type="entry name" value="TPR"/>
    <property type="match status" value="1"/>
</dbReference>
<organism evidence="5 6">
    <name type="scientific">Setaria digitata</name>
    <dbReference type="NCBI Taxonomy" id="48799"/>
    <lineage>
        <taxon>Eukaryota</taxon>
        <taxon>Metazoa</taxon>
        <taxon>Ecdysozoa</taxon>
        <taxon>Nematoda</taxon>
        <taxon>Chromadorea</taxon>
        <taxon>Rhabditida</taxon>
        <taxon>Spirurina</taxon>
        <taxon>Spiruromorpha</taxon>
        <taxon>Filarioidea</taxon>
        <taxon>Setariidae</taxon>
        <taxon>Setaria</taxon>
    </lineage>
</organism>
<keyword evidence="2" id="KW-0963">Cytoplasm</keyword>
<dbReference type="Proteomes" id="UP000887581">
    <property type="component" value="Unplaced"/>
</dbReference>
<name>A0A915PDU1_9BILA</name>
<reference evidence="6" key="1">
    <citation type="submission" date="2022-11" db="UniProtKB">
        <authorList>
            <consortium name="WormBaseParasite"/>
        </authorList>
    </citation>
    <scope>IDENTIFICATION</scope>
</reference>
<dbReference type="GO" id="GO:0005876">
    <property type="term" value="C:spindle microtubule"/>
    <property type="evidence" value="ECO:0007669"/>
    <property type="project" value="TreeGrafter"/>
</dbReference>
<accession>A0A915PDU1</accession>
<dbReference type="Pfam" id="PF13431">
    <property type="entry name" value="TPR_17"/>
    <property type="match status" value="1"/>
</dbReference>
<dbReference type="Pfam" id="PF13181">
    <property type="entry name" value="TPR_8"/>
    <property type="match status" value="1"/>
</dbReference>
<dbReference type="SMART" id="SM00028">
    <property type="entry name" value="TPR"/>
    <property type="match status" value="2"/>
</dbReference>
<evidence type="ECO:0000256" key="2">
    <source>
        <dbReference type="ARBA" id="ARBA00022490"/>
    </source>
</evidence>
<dbReference type="Gene3D" id="1.25.40.10">
    <property type="entry name" value="Tetratricopeptide repeat domain"/>
    <property type="match status" value="1"/>
</dbReference>
<evidence type="ECO:0000256" key="3">
    <source>
        <dbReference type="ARBA" id="ARBA00023212"/>
    </source>
</evidence>
<evidence type="ECO:0000313" key="6">
    <source>
        <dbReference type="WBParaSite" id="sdigi.contig113.g4600.t1"/>
    </source>
</evidence>
<keyword evidence="4" id="KW-0802">TPR repeat</keyword>
<dbReference type="WBParaSite" id="sdigi.contig113.g4600.t1">
    <property type="protein sequence ID" value="sdigi.contig113.g4600.t1"/>
    <property type="gene ID" value="sdigi.contig113.g4600"/>
</dbReference>
<keyword evidence="3" id="KW-0206">Cytoskeleton</keyword>
<dbReference type="GO" id="GO:0008017">
    <property type="term" value="F:microtubule binding"/>
    <property type="evidence" value="ECO:0007669"/>
    <property type="project" value="TreeGrafter"/>
</dbReference>
<dbReference type="SUPFAM" id="SSF48452">
    <property type="entry name" value="TPR-like"/>
    <property type="match status" value="1"/>
</dbReference>
<dbReference type="AlphaFoldDB" id="A0A915PDU1"/>
<evidence type="ECO:0000256" key="4">
    <source>
        <dbReference type="PROSITE-ProRule" id="PRU00339"/>
    </source>
</evidence>
<dbReference type="PANTHER" id="PTHR16056:SF16">
    <property type="entry name" value="REGULATOR OF MICROTUBULE DYNAMICS PROTEIN 1"/>
    <property type="match status" value="1"/>
</dbReference>
<dbReference type="InterPro" id="IPR011990">
    <property type="entry name" value="TPR-like_helical_dom_sf"/>
</dbReference>
<dbReference type="GO" id="GO:0097431">
    <property type="term" value="C:mitotic spindle pole"/>
    <property type="evidence" value="ECO:0007669"/>
    <property type="project" value="TreeGrafter"/>
</dbReference>
<sequence length="303" mass="34669">MFRRATEILRKTIQNSGSRKHAYFGGTAFAAAAVALTDDELKKQPLWPAKQCGLSDAASSAFLPLLYIICRYQTSVRKLSFAIKYTNRKGYLDDVILLENLREKLLPYSDSTNTDILWRYARVLLEIGLWTSSADKNRMATFLEAEKVGKKAIDNESPQSPCADAHKWYGITLVKLMEFRSDKKTDEARKHLEKAVELDPKDVRSWQYLGIVQYMQKDYKNALESHKKAESIEPGFSNENALWLGKAELALGRKKEACESFMKAKTLTPRYRNEYKTGVQAREFLLKKCQVRVENIPDSACPY</sequence>
<dbReference type="PANTHER" id="PTHR16056">
    <property type="entry name" value="REGULATOR OF MICROTUBULE DYNAMICS PROTEIN"/>
    <property type="match status" value="1"/>
</dbReference>
<evidence type="ECO:0000256" key="1">
    <source>
        <dbReference type="ARBA" id="ARBA00004245"/>
    </source>
</evidence>
<dbReference type="GO" id="GO:0005739">
    <property type="term" value="C:mitochondrion"/>
    <property type="evidence" value="ECO:0007669"/>
    <property type="project" value="TreeGrafter"/>
</dbReference>
<feature type="repeat" description="TPR" evidence="4">
    <location>
        <begin position="203"/>
        <end position="236"/>
    </location>
</feature>
<proteinExistence type="predicted"/>
<keyword evidence="5" id="KW-1185">Reference proteome</keyword>
<dbReference type="InterPro" id="IPR019734">
    <property type="entry name" value="TPR_rpt"/>
</dbReference>
<evidence type="ECO:0000313" key="5">
    <source>
        <dbReference type="Proteomes" id="UP000887581"/>
    </source>
</evidence>
<comment type="subcellular location">
    <subcellularLocation>
        <location evidence="1">Cytoplasm</location>
        <location evidence="1">Cytoskeleton</location>
    </subcellularLocation>
</comment>